<gene>
    <name evidence="2" type="primary">Dsim\GD11226</name>
    <name evidence="2" type="ORF">Dsim_GD11226</name>
</gene>
<dbReference type="PhylomeDB" id="B4QIH0"/>
<keyword evidence="3" id="KW-1185">Reference proteome</keyword>
<reference evidence="2 3" key="1">
    <citation type="journal article" date="2007" name="Nature">
        <title>Evolution of genes and genomes on the Drosophila phylogeny.</title>
        <authorList>
            <consortium name="Drosophila 12 Genomes Consortium"/>
            <person name="Clark A.G."/>
            <person name="Eisen M.B."/>
            <person name="Smith D.R."/>
            <person name="Bergman C.M."/>
            <person name="Oliver B."/>
            <person name="Markow T.A."/>
            <person name="Kaufman T.C."/>
            <person name="Kellis M."/>
            <person name="Gelbart W."/>
            <person name="Iyer V.N."/>
            <person name="Pollard D.A."/>
            <person name="Sackton T.B."/>
            <person name="Larracuente A.M."/>
            <person name="Singh N.D."/>
            <person name="Abad J.P."/>
            <person name="Abt D.N."/>
            <person name="Adryan B."/>
            <person name="Aguade M."/>
            <person name="Akashi H."/>
            <person name="Anderson W.W."/>
            <person name="Aquadro C.F."/>
            <person name="Ardell D.H."/>
            <person name="Arguello R."/>
            <person name="Artieri C.G."/>
            <person name="Barbash D.A."/>
            <person name="Barker D."/>
            <person name="Barsanti P."/>
            <person name="Batterham P."/>
            <person name="Batzoglou S."/>
            <person name="Begun D."/>
            <person name="Bhutkar A."/>
            <person name="Blanco E."/>
            <person name="Bosak S.A."/>
            <person name="Bradley R.K."/>
            <person name="Brand A.D."/>
            <person name="Brent M.R."/>
            <person name="Brooks A.N."/>
            <person name="Brown R.H."/>
            <person name="Butlin R.K."/>
            <person name="Caggese C."/>
            <person name="Calvi B.R."/>
            <person name="Bernardo de Carvalho A."/>
            <person name="Caspi A."/>
            <person name="Castrezana S."/>
            <person name="Celniker S.E."/>
            <person name="Chang J.L."/>
            <person name="Chapple C."/>
            <person name="Chatterji S."/>
            <person name="Chinwalla A."/>
            <person name="Civetta A."/>
            <person name="Clifton S.W."/>
            <person name="Comeron J.M."/>
            <person name="Costello J.C."/>
            <person name="Coyne J.A."/>
            <person name="Daub J."/>
            <person name="David R.G."/>
            <person name="Delcher A.L."/>
            <person name="Delehaunty K."/>
            <person name="Do C.B."/>
            <person name="Ebling H."/>
            <person name="Edwards K."/>
            <person name="Eickbush T."/>
            <person name="Evans J.D."/>
            <person name="Filipski A."/>
            <person name="Findeiss S."/>
            <person name="Freyhult E."/>
            <person name="Fulton L."/>
            <person name="Fulton R."/>
            <person name="Garcia A.C."/>
            <person name="Gardiner A."/>
            <person name="Garfield D.A."/>
            <person name="Garvin B.E."/>
            <person name="Gibson G."/>
            <person name="Gilbert D."/>
            <person name="Gnerre S."/>
            <person name="Godfrey J."/>
            <person name="Good R."/>
            <person name="Gotea V."/>
            <person name="Gravely B."/>
            <person name="Greenberg A.J."/>
            <person name="Griffiths-Jones S."/>
            <person name="Gross S."/>
            <person name="Guigo R."/>
            <person name="Gustafson E.A."/>
            <person name="Haerty W."/>
            <person name="Hahn M.W."/>
            <person name="Halligan D.L."/>
            <person name="Halpern A.L."/>
            <person name="Halter G.M."/>
            <person name="Han M.V."/>
            <person name="Heger A."/>
            <person name="Hillier L."/>
            <person name="Hinrichs A.S."/>
            <person name="Holmes I."/>
            <person name="Hoskins R.A."/>
            <person name="Hubisz M.J."/>
            <person name="Hultmark D."/>
            <person name="Huntley M.A."/>
            <person name="Jaffe D.B."/>
            <person name="Jagadeeshan S."/>
            <person name="Jeck W.R."/>
            <person name="Johnson J."/>
            <person name="Jones C.D."/>
            <person name="Jordan W.C."/>
            <person name="Karpen G.H."/>
            <person name="Kataoka E."/>
            <person name="Keightley P.D."/>
            <person name="Kheradpour P."/>
            <person name="Kirkness E.F."/>
            <person name="Koerich L.B."/>
            <person name="Kristiansen K."/>
            <person name="Kudrna D."/>
            <person name="Kulathinal R.J."/>
            <person name="Kumar S."/>
            <person name="Kwok R."/>
            <person name="Lander E."/>
            <person name="Langley C.H."/>
            <person name="Lapoint R."/>
            <person name="Lazzaro B.P."/>
            <person name="Lee S.J."/>
            <person name="Levesque L."/>
            <person name="Li R."/>
            <person name="Lin C.F."/>
            <person name="Lin M.F."/>
            <person name="Lindblad-Toh K."/>
            <person name="Llopart A."/>
            <person name="Long M."/>
            <person name="Low L."/>
            <person name="Lozovsky E."/>
            <person name="Lu J."/>
            <person name="Luo M."/>
            <person name="Machado C.A."/>
            <person name="Makalowski W."/>
            <person name="Marzo M."/>
            <person name="Matsuda M."/>
            <person name="Matzkin L."/>
            <person name="McAllister B."/>
            <person name="McBride C.S."/>
            <person name="McKernan B."/>
            <person name="McKernan K."/>
            <person name="Mendez-Lago M."/>
            <person name="Minx P."/>
            <person name="Mollenhauer M.U."/>
            <person name="Montooth K."/>
            <person name="Mount S.M."/>
            <person name="Mu X."/>
            <person name="Myers E."/>
            <person name="Negre B."/>
            <person name="Newfeld S."/>
            <person name="Nielsen R."/>
            <person name="Noor M.A."/>
            <person name="O'Grady P."/>
            <person name="Pachter L."/>
            <person name="Papaceit M."/>
            <person name="Parisi M.J."/>
            <person name="Parisi M."/>
            <person name="Parts L."/>
            <person name="Pedersen J.S."/>
            <person name="Pesole G."/>
            <person name="Phillippy A.M."/>
            <person name="Ponting C.P."/>
            <person name="Pop M."/>
            <person name="Porcelli D."/>
            <person name="Powell J.R."/>
            <person name="Prohaska S."/>
            <person name="Pruitt K."/>
            <person name="Puig M."/>
            <person name="Quesneville H."/>
            <person name="Ram K.R."/>
            <person name="Rand D."/>
            <person name="Rasmussen M.D."/>
            <person name="Reed L.K."/>
            <person name="Reenan R."/>
            <person name="Reily A."/>
            <person name="Remington K.A."/>
            <person name="Rieger T.T."/>
            <person name="Ritchie M.G."/>
            <person name="Robin C."/>
            <person name="Rogers Y.H."/>
            <person name="Rohde C."/>
            <person name="Rozas J."/>
            <person name="Rubenfield M.J."/>
            <person name="Ruiz A."/>
            <person name="Russo S."/>
            <person name="Salzberg S.L."/>
            <person name="Sanchez-Gracia A."/>
            <person name="Saranga D.J."/>
            <person name="Sato H."/>
            <person name="Schaeffer S.W."/>
            <person name="Schatz M.C."/>
            <person name="Schlenke T."/>
            <person name="Schwartz R."/>
            <person name="Segarra C."/>
            <person name="Singh R.S."/>
            <person name="Sirot L."/>
            <person name="Sirota M."/>
            <person name="Sisneros N.B."/>
            <person name="Smith C.D."/>
            <person name="Smith T.F."/>
            <person name="Spieth J."/>
            <person name="Stage D.E."/>
            <person name="Stark A."/>
            <person name="Stephan W."/>
            <person name="Strausberg R.L."/>
            <person name="Strempel S."/>
            <person name="Sturgill D."/>
            <person name="Sutton G."/>
            <person name="Sutton G.G."/>
            <person name="Tao W."/>
            <person name="Teichmann S."/>
            <person name="Tobari Y.N."/>
            <person name="Tomimura Y."/>
            <person name="Tsolas J.M."/>
            <person name="Valente V.L."/>
            <person name="Venter E."/>
            <person name="Venter J.C."/>
            <person name="Vicario S."/>
            <person name="Vieira F.G."/>
            <person name="Vilella A.J."/>
            <person name="Villasante A."/>
            <person name="Walenz B."/>
            <person name="Wang J."/>
            <person name="Wasserman M."/>
            <person name="Watts T."/>
            <person name="Wilson D."/>
            <person name="Wilson R.K."/>
            <person name="Wing R.A."/>
            <person name="Wolfner M.F."/>
            <person name="Wong A."/>
            <person name="Wong G.K."/>
            <person name="Wu C.I."/>
            <person name="Wu G."/>
            <person name="Yamamoto D."/>
            <person name="Yang H.P."/>
            <person name="Yang S.P."/>
            <person name="Yorke J.A."/>
            <person name="Yoshida K."/>
            <person name="Zdobnov E."/>
            <person name="Zhang P."/>
            <person name="Zhang Y."/>
            <person name="Zimin A.V."/>
            <person name="Baldwin J."/>
            <person name="Abdouelleil A."/>
            <person name="Abdulkadir J."/>
            <person name="Abebe A."/>
            <person name="Abera B."/>
            <person name="Abreu J."/>
            <person name="Acer S.C."/>
            <person name="Aftuck L."/>
            <person name="Alexander A."/>
            <person name="An P."/>
            <person name="Anderson E."/>
            <person name="Anderson S."/>
            <person name="Arachi H."/>
            <person name="Azer M."/>
            <person name="Bachantsang P."/>
            <person name="Barry A."/>
            <person name="Bayul T."/>
            <person name="Berlin A."/>
            <person name="Bessette D."/>
            <person name="Bloom T."/>
            <person name="Blye J."/>
            <person name="Boguslavskiy L."/>
            <person name="Bonnet C."/>
            <person name="Boukhgalter B."/>
            <person name="Bourzgui I."/>
            <person name="Brown A."/>
            <person name="Cahill P."/>
            <person name="Channer S."/>
            <person name="Cheshatsang Y."/>
            <person name="Chuda L."/>
            <person name="Citroen M."/>
            <person name="Collymore A."/>
            <person name="Cooke P."/>
            <person name="Costello M."/>
            <person name="D'Aco K."/>
            <person name="Daza R."/>
            <person name="De Haan G."/>
            <person name="DeGray S."/>
            <person name="DeMaso C."/>
            <person name="Dhargay N."/>
            <person name="Dooley K."/>
            <person name="Dooley E."/>
            <person name="Doricent M."/>
            <person name="Dorje P."/>
            <person name="Dorjee K."/>
            <person name="Dupes A."/>
            <person name="Elong R."/>
            <person name="Falk J."/>
            <person name="Farina A."/>
            <person name="Faro S."/>
            <person name="Ferguson D."/>
            <person name="Fisher S."/>
            <person name="Foley C.D."/>
            <person name="Franke A."/>
            <person name="Friedrich D."/>
            <person name="Gadbois L."/>
            <person name="Gearin G."/>
            <person name="Gearin C.R."/>
            <person name="Giannoukos G."/>
            <person name="Goode T."/>
            <person name="Graham J."/>
            <person name="Grandbois E."/>
            <person name="Grewal S."/>
            <person name="Gyaltsen K."/>
            <person name="Hafez N."/>
            <person name="Hagos B."/>
            <person name="Hall J."/>
            <person name="Henson C."/>
            <person name="Hollinger A."/>
            <person name="Honan T."/>
            <person name="Huard M.D."/>
            <person name="Hughes L."/>
            <person name="Hurhula B."/>
            <person name="Husby M.E."/>
            <person name="Kamat A."/>
            <person name="Kanga B."/>
            <person name="Kashin S."/>
            <person name="Khazanovich D."/>
            <person name="Kisner P."/>
            <person name="Lance K."/>
            <person name="Lara M."/>
            <person name="Lee W."/>
            <person name="Lennon N."/>
            <person name="Letendre F."/>
            <person name="LeVine R."/>
            <person name="Lipovsky A."/>
            <person name="Liu X."/>
            <person name="Liu J."/>
            <person name="Liu S."/>
            <person name="Lokyitsang T."/>
            <person name="Lokyitsang Y."/>
            <person name="Lubonja R."/>
            <person name="Lui A."/>
            <person name="MacDonald P."/>
            <person name="Magnisalis V."/>
            <person name="Maru K."/>
            <person name="Matthews C."/>
            <person name="McCusker W."/>
            <person name="McDonough S."/>
            <person name="Mehta T."/>
            <person name="Meldrim J."/>
            <person name="Meneus L."/>
            <person name="Mihai O."/>
            <person name="Mihalev A."/>
            <person name="Mihova T."/>
            <person name="Mittelman R."/>
            <person name="Mlenga V."/>
            <person name="Montmayeur A."/>
            <person name="Mulrain L."/>
            <person name="Navidi A."/>
            <person name="Naylor J."/>
            <person name="Negash T."/>
            <person name="Nguyen T."/>
            <person name="Nguyen N."/>
            <person name="Nicol R."/>
            <person name="Norbu C."/>
            <person name="Norbu N."/>
            <person name="Novod N."/>
            <person name="O'Neill B."/>
            <person name="Osman S."/>
            <person name="Markiewicz E."/>
            <person name="Oyono O.L."/>
            <person name="Patti C."/>
            <person name="Phunkhang P."/>
            <person name="Pierre F."/>
            <person name="Priest M."/>
            <person name="Raghuraman S."/>
            <person name="Rege F."/>
            <person name="Reyes R."/>
            <person name="Rise C."/>
            <person name="Rogov P."/>
            <person name="Ross K."/>
            <person name="Ryan E."/>
            <person name="Settipalli S."/>
            <person name="Shea T."/>
            <person name="Sherpa N."/>
            <person name="Shi L."/>
            <person name="Shih D."/>
            <person name="Sparrow T."/>
            <person name="Spaulding J."/>
            <person name="Stalker J."/>
            <person name="Stange-Thomann N."/>
            <person name="Stavropoulos S."/>
            <person name="Stone C."/>
            <person name="Strader C."/>
            <person name="Tesfaye S."/>
            <person name="Thomson T."/>
            <person name="Thoulutsang Y."/>
            <person name="Thoulutsang D."/>
            <person name="Topham K."/>
            <person name="Topping I."/>
            <person name="Tsamla T."/>
            <person name="Vassiliev H."/>
            <person name="Vo A."/>
            <person name="Wangchuk T."/>
            <person name="Wangdi T."/>
            <person name="Weiand M."/>
            <person name="Wilkinson J."/>
            <person name="Wilson A."/>
            <person name="Yadav S."/>
            <person name="Young G."/>
            <person name="Yu Q."/>
            <person name="Zembek L."/>
            <person name="Zhong D."/>
            <person name="Zimmer A."/>
            <person name="Zwirko Z."/>
            <person name="Jaffe D.B."/>
            <person name="Alvarez P."/>
            <person name="Brockman W."/>
            <person name="Butler J."/>
            <person name="Chin C."/>
            <person name="Gnerre S."/>
            <person name="Grabherr M."/>
            <person name="Kleber M."/>
            <person name="Mauceli E."/>
            <person name="MacCallum I."/>
        </authorList>
    </citation>
    <scope>NUCLEOTIDE SEQUENCE [LARGE SCALE GENOMIC DNA]</scope>
    <source>
        <strain evidence="3">white501</strain>
    </source>
</reference>
<keyword evidence="1" id="KW-0732">Signal</keyword>
<proteinExistence type="predicted"/>
<dbReference type="AlphaFoldDB" id="B4QIH0"/>
<feature type="signal peptide" evidence="1">
    <location>
        <begin position="1"/>
        <end position="26"/>
    </location>
</feature>
<evidence type="ECO:0000313" key="3">
    <source>
        <dbReference type="Proteomes" id="UP000000304"/>
    </source>
</evidence>
<protein>
    <submittedName>
        <fullName evidence="2">GD11226</fullName>
    </submittedName>
</protein>
<organism evidence="2 3">
    <name type="scientific">Drosophila simulans</name>
    <name type="common">Fruit fly</name>
    <dbReference type="NCBI Taxonomy" id="7240"/>
    <lineage>
        <taxon>Eukaryota</taxon>
        <taxon>Metazoa</taxon>
        <taxon>Ecdysozoa</taxon>
        <taxon>Arthropoda</taxon>
        <taxon>Hexapoda</taxon>
        <taxon>Insecta</taxon>
        <taxon>Pterygota</taxon>
        <taxon>Neoptera</taxon>
        <taxon>Endopterygota</taxon>
        <taxon>Diptera</taxon>
        <taxon>Brachycera</taxon>
        <taxon>Muscomorpha</taxon>
        <taxon>Ephydroidea</taxon>
        <taxon>Drosophilidae</taxon>
        <taxon>Drosophila</taxon>
        <taxon>Sophophora</taxon>
    </lineage>
</organism>
<accession>B4QIH0</accession>
<name>B4QIH0_DROSI</name>
<feature type="chain" id="PRO_5002823809" evidence="1">
    <location>
        <begin position="27"/>
        <end position="63"/>
    </location>
</feature>
<sequence length="63" mass="7048">MAANKLCCTVAIGALLCLGFAAFIQAQDKPVTDVCLGERSYQYQKQMTNCLNWFQKIEVRSSK</sequence>
<evidence type="ECO:0000256" key="1">
    <source>
        <dbReference type="SAM" id="SignalP"/>
    </source>
</evidence>
<dbReference type="EMBL" id="CM000362">
    <property type="protein sequence ID" value="EDX07417.1"/>
    <property type="molecule type" value="Genomic_DNA"/>
</dbReference>
<dbReference type="Proteomes" id="UP000000304">
    <property type="component" value="Chromosome 2R"/>
</dbReference>
<dbReference type="HOGENOM" id="CLU_2888166_0_0_1"/>
<evidence type="ECO:0000313" key="2">
    <source>
        <dbReference type="EMBL" id="EDX07417.1"/>
    </source>
</evidence>